<dbReference type="EMBL" id="CAWUPB010001173">
    <property type="protein sequence ID" value="CAK7346485.1"/>
    <property type="molecule type" value="Genomic_DNA"/>
</dbReference>
<reference evidence="2 3" key="1">
    <citation type="submission" date="2024-01" db="EMBL/GenBank/DDBJ databases">
        <authorList>
            <person name="Waweru B."/>
        </authorList>
    </citation>
    <scope>NUCLEOTIDE SEQUENCE [LARGE SCALE GENOMIC DNA]</scope>
</reference>
<evidence type="ECO:0000256" key="1">
    <source>
        <dbReference type="SAM" id="MobiDB-lite"/>
    </source>
</evidence>
<organism evidence="2 3">
    <name type="scientific">Dovyalis caffra</name>
    <dbReference type="NCBI Taxonomy" id="77055"/>
    <lineage>
        <taxon>Eukaryota</taxon>
        <taxon>Viridiplantae</taxon>
        <taxon>Streptophyta</taxon>
        <taxon>Embryophyta</taxon>
        <taxon>Tracheophyta</taxon>
        <taxon>Spermatophyta</taxon>
        <taxon>Magnoliopsida</taxon>
        <taxon>eudicotyledons</taxon>
        <taxon>Gunneridae</taxon>
        <taxon>Pentapetalae</taxon>
        <taxon>rosids</taxon>
        <taxon>fabids</taxon>
        <taxon>Malpighiales</taxon>
        <taxon>Salicaceae</taxon>
        <taxon>Flacourtieae</taxon>
        <taxon>Dovyalis</taxon>
    </lineage>
</organism>
<dbReference type="Proteomes" id="UP001314170">
    <property type="component" value="Unassembled WGS sequence"/>
</dbReference>
<name>A0AAV1S6A3_9ROSI</name>
<accession>A0AAV1S6A3</accession>
<proteinExistence type="predicted"/>
<feature type="compositionally biased region" description="Polar residues" evidence="1">
    <location>
        <begin position="137"/>
        <end position="146"/>
    </location>
</feature>
<gene>
    <name evidence="2" type="ORF">DCAF_LOCUS19162</name>
</gene>
<dbReference type="AlphaFoldDB" id="A0AAV1S6A3"/>
<evidence type="ECO:0000313" key="3">
    <source>
        <dbReference type="Proteomes" id="UP001314170"/>
    </source>
</evidence>
<protein>
    <submittedName>
        <fullName evidence="2">Uncharacterized protein</fullName>
    </submittedName>
</protein>
<comment type="caution">
    <text evidence="2">The sequence shown here is derived from an EMBL/GenBank/DDBJ whole genome shotgun (WGS) entry which is preliminary data.</text>
</comment>
<feature type="region of interest" description="Disordered" evidence="1">
    <location>
        <begin position="137"/>
        <end position="163"/>
    </location>
</feature>
<sequence>MKEAETPHTYTVLVSVRVWASIDVSVGLLLLVLNGVQSGTSSSSRVVQEHQTASSFLTRLVGFHDRGSINLSDANLSCMTVLLPEILKKERCNFKLEHEPQMLKNDTEISRLRMIHSKTKSNSKKRAVLCQTQMTLPRQSKTSMWDPSSRGDVPIKPSRSKAL</sequence>
<evidence type="ECO:0000313" key="2">
    <source>
        <dbReference type="EMBL" id="CAK7346485.1"/>
    </source>
</evidence>
<keyword evidence="3" id="KW-1185">Reference proteome</keyword>